<evidence type="ECO:0000313" key="11">
    <source>
        <dbReference type="Proteomes" id="UP000030653"/>
    </source>
</evidence>
<dbReference type="InterPro" id="IPR007867">
    <property type="entry name" value="GMC_OxRtase_C"/>
</dbReference>
<evidence type="ECO:0000256" key="5">
    <source>
        <dbReference type="ARBA" id="ARBA00022827"/>
    </source>
</evidence>
<feature type="active site" description="Proton acceptor" evidence="7">
    <location>
        <position position="533"/>
    </location>
</feature>
<comment type="cofactor">
    <cofactor evidence="1 8">
        <name>FAD</name>
        <dbReference type="ChEBI" id="CHEBI:57692"/>
    </cofactor>
</comment>
<keyword evidence="11" id="KW-1185">Reference proteome</keyword>
<dbReference type="SUPFAM" id="SSF51905">
    <property type="entry name" value="FAD/NAD(P)-binding domain"/>
    <property type="match status" value="1"/>
</dbReference>
<keyword evidence="4" id="KW-0732">Signal</keyword>
<dbReference type="Gene3D" id="3.50.50.60">
    <property type="entry name" value="FAD/NAD(P)-binding domain"/>
    <property type="match status" value="1"/>
</dbReference>
<dbReference type="GeneID" id="63689426"/>
<dbReference type="InterPro" id="IPR012132">
    <property type="entry name" value="GMC_OxRdtase"/>
</dbReference>
<dbReference type="Proteomes" id="UP000030653">
    <property type="component" value="Unassembled WGS sequence"/>
</dbReference>
<feature type="active site" description="Proton donor" evidence="7">
    <location>
        <position position="490"/>
    </location>
</feature>
<dbReference type="OMA" id="YSTTWHT"/>
<dbReference type="Gene3D" id="3.30.560.10">
    <property type="entry name" value="Glucose Oxidase, domain 3"/>
    <property type="match status" value="1"/>
</dbReference>
<evidence type="ECO:0000256" key="3">
    <source>
        <dbReference type="ARBA" id="ARBA00022630"/>
    </source>
</evidence>
<keyword evidence="5 8" id="KW-0274">FAD</keyword>
<gene>
    <name evidence="10" type="ORF">DACRYDRAFT_32979</name>
</gene>
<dbReference type="Pfam" id="PF00732">
    <property type="entry name" value="GMC_oxred_N"/>
    <property type="match status" value="1"/>
</dbReference>
<dbReference type="STRING" id="1858805.M5FQ96"/>
<evidence type="ECO:0000313" key="10">
    <source>
        <dbReference type="EMBL" id="EJT96829.1"/>
    </source>
</evidence>
<dbReference type="EMBL" id="JH795880">
    <property type="protein sequence ID" value="EJT96829.1"/>
    <property type="molecule type" value="Genomic_DNA"/>
</dbReference>
<dbReference type="InterPro" id="IPR000172">
    <property type="entry name" value="GMC_OxRdtase_N"/>
</dbReference>
<name>M5FQ96_DACPD</name>
<dbReference type="PIRSF" id="PIRSF000137">
    <property type="entry name" value="Alcohol_oxidase"/>
    <property type="match status" value="1"/>
</dbReference>
<evidence type="ECO:0000256" key="8">
    <source>
        <dbReference type="PIRSR" id="PIRSR000137-2"/>
    </source>
</evidence>
<accession>M5FQ96</accession>
<organism evidence="10 11">
    <name type="scientific">Dacryopinax primogenitus (strain DJM 731)</name>
    <name type="common">Brown rot fungus</name>
    <dbReference type="NCBI Taxonomy" id="1858805"/>
    <lineage>
        <taxon>Eukaryota</taxon>
        <taxon>Fungi</taxon>
        <taxon>Dikarya</taxon>
        <taxon>Basidiomycota</taxon>
        <taxon>Agaricomycotina</taxon>
        <taxon>Dacrymycetes</taxon>
        <taxon>Dacrymycetales</taxon>
        <taxon>Dacrymycetaceae</taxon>
        <taxon>Dacryopinax</taxon>
    </lineage>
</organism>
<dbReference type="PANTHER" id="PTHR11552:SF201">
    <property type="entry name" value="GLUCOSE-METHANOL-CHOLINE OXIDOREDUCTASE N-TERMINAL DOMAIN-CONTAINING PROTEIN"/>
    <property type="match status" value="1"/>
</dbReference>
<dbReference type="GO" id="GO:0016614">
    <property type="term" value="F:oxidoreductase activity, acting on CH-OH group of donors"/>
    <property type="evidence" value="ECO:0007669"/>
    <property type="project" value="InterPro"/>
</dbReference>
<dbReference type="HOGENOM" id="CLU_002865_6_0_1"/>
<comment type="similarity">
    <text evidence="2">Belongs to the GMC oxidoreductase family.</text>
</comment>
<evidence type="ECO:0000256" key="4">
    <source>
        <dbReference type="ARBA" id="ARBA00022729"/>
    </source>
</evidence>
<feature type="non-terminal residue" evidence="10">
    <location>
        <position position="1"/>
    </location>
</feature>
<dbReference type="InterPro" id="IPR036188">
    <property type="entry name" value="FAD/NAD-bd_sf"/>
</dbReference>
<reference evidence="10 11" key="1">
    <citation type="journal article" date="2012" name="Science">
        <title>The Paleozoic origin of enzymatic lignin decomposition reconstructed from 31 fungal genomes.</title>
        <authorList>
            <person name="Floudas D."/>
            <person name="Binder M."/>
            <person name="Riley R."/>
            <person name="Barry K."/>
            <person name="Blanchette R.A."/>
            <person name="Henrissat B."/>
            <person name="Martinez A.T."/>
            <person name="Otillar R."/>
            <person name="Spatafora J.W."/>
            <person name="Yadav J.S."/>
            <person name="Aerts A."/>
            <person name="Benoit I."/>
            <person name="Boyd A."/>
            <person name="Carlson A."/>
            <person name="Copeland A."/>
            <person name="Coutinho P.M."/>
            <person name="de Vries R.P."/>
            <person name="Ferreira P."/>
            <person name="Findley K."/>
            <person name="Foster B."/>
            <person name="Gaskell J."/>
            <person name="Glotzer D."/>
            <person name="Gorecki P."/>
            <person name="Heitman J."/>
            <person name="Hesse C."/>
            <person name="Hori C."/>
            <person name="Igarashi K."/>
            <person name="Jurgens J.A."/>
            <person name="Kallen N."/>
            <person name="Kersten P."/>
            <person name="Kohler A."/>
            <person name="Kuees U."/>
            <person name="Kumar T.K.A."/>
            <person name="Kuo A."/>
            <person name="LaButti K."/>
            <person name="Larrondo L.F."/>
            <person name="Lindquist E."/>
            <person name="Ling A."/>
            <person name="Lombard V."/>
            <person name="Lucas S."/>
            <person name="Lundell T."/>
            <person name="Martin R."/>
            <person name="McLaughlin D.J."/>
            <person name="Morgenstern I."/>
            <person name="Morin E."/>
            <person name="Murat C."/>
            <person name="Nagy L.G."/>
            <person name="Nolan M."/>
            <person name="Ohm R.A."/>
            <person name="Patyshakuliyeva A."/>
            <person name="Rokas A."/>
            <person name="Ruiz-Duenas F.J."/>
            <person name="Sabat G."/>
            <person name="Salamov A."/>
            <person name="Samejima M."/>
            <person name="Schmutz J."/>
            <person name="Slot J.C."/>
            <person name="St John F."/>
            <person name="Stenlid J."/>
            <person name="Sun H."/>
            <person name="Sun S."/>
            <person name="Syed K."/>
            <person name="Tsang A."/>
            <person name="Wiebenga A."/>
            <person name="Young D."/>
            <person name="Pisabarro A."/>
            <person name="Eastwood D.C."/>
            <person name="Martin F."/>
            <person name="Cullen D."/>
            <person name="Grigoriev I.V."/>
            <person name="Hibbett D.S."/>
        </authorList>
    </citation>
    <scope>NUCLEOTIDE SEQUENCE [LARGE SCALE GENOMIC DNA]</scope>
    <source>
        <strain evidence="10 11">DJM-731 SS1</strain>
    </source>
</reference>
<evidence type="ECO:0000256" key="1">
    <source>
        <dbReference type="ARBA" id="ARBA00001974"/>
    </source>
</evidence>
<dbReference type="PANTHER" id="PTHR11552">
    <property type="entry name" value="GLUCOSE-METHANOL-CHOLINE GMC OXIDOREDUCTASE"/>
    <property type="match status" value="1"/>
</dbReference>
<evidence type="ECO:0000256" key="2">
    <source>
        <dbReference type="ARBA" id="ARBA00010790"/>
    </source>
</evidence>
<dbReference type="AlphaFoldDB" id="M5FQ96"/>
<evidence type="ECO:0000256" key="7">
    <source>
        <dbReference type="PIRSR" id="PIRSR000137-1"/>
    </source>
</evidence>
<keyword evidence="6" id="KW-0560">Oxidoreductase</keyword>
<feature type="non-terminal residue" evidence="10">
    <location>
        <position position="535"/>
    </location>
</feature>
<sequence>TAGLTLAAHLSEDPNVTVLVLEAGNANLDDPAILVPAQYLRLADERYDWKFVTTEQRYCNNRQYVWPRGKGLGGSSAANFMAYIRPSVGDVDAWEELGNPGWNWNHYLKYSKRSEKWVCVKKIGCHFLTHVRFTDPSPEQTIKYRQTSEERFHGRNGELEVCFPPLIMDGEAPYQMVLHSSVAFLEPNLVRNNLLVLPGANVSRLLFQEPDDLSASKDLSVLKVEEVEFSRGEATLTVRPTRDVILCAGTLKSPQVLDLSGIGNPSVLAPLGVDCKIALDGVGENVQEHIYFLWWAYSMFARDLSLVSESQQGIHTLGLAGFTFTPMQQVCPNADELITSHCAKLKSLYQDGKISLALWEQYQIQMRVLQSETSVDMEWTTIPQCHTFRTQPEDGKQYMTVLVALNRPFSRGSIHIASRDPVEQPLMDPHYFEHDFDMQLLVEGLKFARKVAEEEPFRSCIVREVDPGPAVQTDKEMREYIIDGLMTAFHTVGSCSMLPREKGGVVDSRLKVYGTENVRVVDLSIVPLHIAAHTQ</sequence>
<evidence type="ECO:0000256" key="6">
    <source>
        <dbReference type="ARBA" id="ARBA00023002"/>
    </source>
</evidence>
<protein>
    <submittedName>
        <fullName evidence="10">Alcohol oxidase</fullName>
    </submittedName>
</protein>
<dbReference type="PROSITE" id="PS00624">
    <property type="entry name" value="GMC_OXRED_2"/>
    <property type="match status" value="1"/>
</dbReference>
<dbReference type="Pfam" id="PF05199">
    <property type="entry name" value="GMC_oxred_C"/>
    <property type="match status" value="1"/>
</dbReference>
<dbReference type="SUPFAM" id="SSF54373">
    <property type="entry name" value="FAD-linked reductases, C-terminal domain"/>
    <property type="match status" value="1"/>
</dbReference>
<feature type="domain" description="Glucose-methanol-choline oxidoreductase N-terminal" evidence="9">
    <location>
        <begin position="249"/>
        <end position="263"/>
    </location>
</feature>
<keyword evidence="3" id="KW-0285">Flavoprotein</keyword>
<feature type="binding site" evidence="8">
    <location>
        <position position="202"/>
    </location>
    <ligand>
        <name>FAD</name>
        <dbReference type="ChEBI" id="CHEBI:57692"/>
    </ligand>
</feature>
<evidence type="ECO:0000259" key="9">
    <source>
        <dbReference type="PROSITE" id="PS00624"/>
    </source>
</evidence>
<proteinExistence type="inferred from homology"/>
<dbReference type="OrthoDB" id="269227at2759"/>
<dbReference type="GO" id="GO:0050660">
    <property type="term" value="F:flavin adenine dinucleotide binding"/>
    <property type="evidence" value="ECO:0007669"/>
    <property type="project" value="InterPro"/>
</dbReference>
<dbReference type="RefSeq" id="XP_040623727.1">
    <property type="nucleotide sequence ID" value="XM_040774364.1"/>
</dbReference>